<keyword evidence="2" id="KW-0378">Hydrolase</keyword>
<dbReference type="RefSeq" id="WP_193111262.1">
    <property type="nucleotide sequence ID" value="NZ_CP041406.1"/>
</dbReference>
<reference evidence="7 8" key="1">
    <citation type="submission" date="2019-07" db="EMBL/GenBank/DDBJ databases">
        <title>Sulfurimonas paralvinellae sp. nov., a novel mesophilic, hydrogen- and sulfur-oxidizing chemolithoautotroph within the Epsilonproteo- bacteria isolated from a deep-sea hydrothermal vent polychaete nest, reclassification of Thiomicrospira denitrificans as Sulfurimonas denitrificans comb. nov. and emended description of the genus Sulfurimonas.</title>
        <authorList>
            <person name="Wang S."/>
            <person name="Jiang L."/>
            <person name="Shao Z."/>
        </authorList>
    </citation>
    <scope>NUCLEOTIDE SEQUENCE [LARGE SCALE GENOMIC DNA]</scope>
    <source>
        <strain evidence="7 8">GO25</strain>
    </source>
</reference>
<dbReference type="Proteomes" id="UP000593580">
    <property type="component" value="Chromosome"/>
</dbReference>
<dbReference type="Pfam" id="PF00905">
    <property type="entry name" value="Transpeptidase"/>
    <property type="match status" value="1"/>
</dbReference>
<dbReference type="Pfam" id="PF03717">
    <property type="entry name" value="PBP_dimer"/>
    <property type="match status" value="1"/>
</dbReference>
<dbReference type="KEGG" id="spal:FM071_01355"/>
<evidence type="ECO:0000256" key="1">
    <source>
        <dbReference type="ARBA" id="ARBA00004370"/>
    </source>
</evidence>
<dbReference type="GO" id="GO:0005886">
    <property type="term" value="C:plasma membrane"/>
    <property type="evidence" value="ECO:0007669"/>
    <property type="project" value="TreeGrafter"/>
</dbReference>
<feature type="transmembrane region" description="Helical" evidence="4">
    <location>
        <begin position="12"/>
        <end position="33"/>
    </location>
</feature>
<keyword evidence="4" id="KW-1133">Transmembrane helix</keyword>
<proteinExistence type="predicted"/>
<dbReference type="Gene3D" id="3.30.450.330">
    <property type="match status" value="1"/>
</dbReference>
<dbReference type="InterPro" id="IPR050515">
    <property type="entry name" value="Beta-lactam/transpept"/>
</dbReference>
<dbReference type="PANTHER" id="PTHR30627:SF1">
    <property type="entry name" value="PEPTIDOGLYCAN D,D-TRANSPEPTIDASE FTSI"/>
    <property type="match status" value="1"/>
</dbReference>
<evidence type="ECO:0000256" key="2">
    <source>
        <dbReference type="ARBA" id="ARBA00022645"/>
    </source>
</evidence>
<dbReference type="InterPro" id="IPR001460">
    <property type="entry name" value="PCN-bd_Tpept"/>
</dbReference>
<dbReference type="SUPFAM" id="SSF56519">
    <property type="entry name" value="Penicillin binding protein dimerisation domain"/>
    <property type="match status" value="1"/>
</dbReference>
<accession>A0A7M1B5K9</accession>
<organism evidence="7 8">
    <name type="scientific">Sulfurimonas paralvinellae</name>
    <dbReference type="NCBI Taxonomy" id="317658"/>
    <lineage>
        <taxon>Bacteria</taxon>
        <taxon>Pseudomonadati</taxon>
        <taxon>Campylobacterota</taxon>
        <taxon>Epsilonproteobacteria</taxon>
        <taxon>Campylobacterales</taxon>
        <taxon>Sulfurimonadaceae</taxon>
        <taxon>Sulfurimonas</taxon>
    </lineage>
</organism>
<protein>
    <submittedName>
        <fullName evidence="7">Penicillin-binding protein 2</fullName>
    </submittedName>
</protein>
<dbReference type="AlphaFoldDB" id="A0A7M1B5K9"/>
<dbReference type="InterPro" id="IPR012338">
    <property type="entry name" value="Beta-lactam/transpept-like"/>
</dbReference>
<dbReference type="GO" id="GO:0008658">
    <property type="term" value="F:penicillin binding"/>
    <property type="evidence" value="ECO:0007669"/>
    <property type="project" value="InterPro"/>
</dbReference>
<keyword evidence="4" id="KW-0812">Transmembrane</keyword>
<dbReference type="GO" id="GO:0004180">
    <property type="term" value="F:carboxypeptidase activity"/>
    <property type="evidence" value="ECO:0007669"/>
    <property type="project" value="UniProtKB-KW"/>
</dbReference>
<dbReference type="SUPFAM" id="SSF56601">
    <property type="entry name" value="beta-lactamase/transpeptidase-like"/>
    <property type="match status" value="1"/>
</dbReference>
<name>A0A7M1B5K9_9BACT</name>
<feature type="domain" description="Penicillin-binding protein dimerisation" evidence="6">
    <location>
        <begin position="48"/>
        <end position="223"/>
    </location>
</feature>
<keyword evidence="8" id="KW-1185">Reference proteome</keyword>
<dbReference type="PANTHER" id="PTHR30627">
    <property type="entry name" value="PEPTIDOGLYCAN D,D-TRANSPEPTIDASE"/>
    <property type="match status" value="1"/>
</dbReference>
<evidence type="ECO:0000256" key="3">
    <source>
        <dbReference type="ARBA" id="ARBA00023136"/>
    </source>
</evidence>
<dbReference type="Gene3D" id="3.40.710.10">
    <property type="entry name" value="DD-peptidase/beta-lactamase superfamily"/>
    <property type="match status" value="1"/>
</dbReference>
<evidence type="ECO:0000313" key="8">
    <source>
        <dbReference type="Proteomes" id="UP000593580"/>
    </source>
</evidence>
<feature type="domain" description="Penicillin-binding protein transpeptidase" evidence="5">
    <location>
        <begin position="269"/>
        <end position="571"/>
    </location>
</feature>
<evidence type="ECO:0000256" key="4">
    <source>
        <dbReference type="SAM" id="Phobius"/>
    </source>
</evidence>
<dbReference type="GO" id="GO:0071555">
    <property type="term" value="P:cell wall organization"/>
    <property type="evidence" value="ECO:0007669"/>
    <property type="project" value="TreeGrafter"/>
</dbReference>
<keyword evidence="3 4" id="KW-0472">Membrane</keyword>
<dbReference type="InterPro" id="IPR036138">
    <property type="entry name" value="PBP_dimer_sf"/>
</dbReference>
<sequence length="586" mass="66129">MTERNKSKKILLLYVLISLAFLVFLSVMLLTVIKQRHMPSIYAKESSRAQRGNIISADGFHIATTKKLYKAVVDTRYIDPQKRELFIKLFSIYSGMSPKAIKKRLSRRKGVVVLSYNVPQIQAQYLKKLSYELRRFKVFLALKNPRTGLRSVHGLSVIESGESREYPYGRLLTPIIGYPHKIEDNGYTSIRGVKGLERRFDADLAARQDGFSRGKRDVNSYIILNKESFTKPKINGLDIKLTIPVSLQIRMEKLLDNAKTELEAKQIMLAIMDSSTGKVYAMASSNRYLPKSIHKSDYPSLNSGMIEYSFEPGSVLKPITFSLLLEHKLVNPYDLVNGHNGRFKMGRKVITDEHKFDWLSAENVIVYSSNIGIAQLAQKLSGYEFNNGLKRFGFAQKSTPDLIYEKVGSIPSSKRLENEIYKATCAYGYGIRANLMQLMRAYSVFNNNGKMVTPQIVAGFIDEYHQEKKIDPVEAQTVLRSATAARVKKILIKTVNKGTGKKAITPGLIIGGKTGTAHIVEKGKYIHKYNTAFMGFANDKQHKYTIGVIVIQPKKSHFAAQTAVPVFKKAIDIMIEEGYLKPDIVQ</sequence>
<evidence type="ECO:0000259" key="6">
    <source>
        <dbReference type="Pfam" id="PF03717"/>
    </source>
</evidence>
<evidence type="ECO:0000259" key="5">
    <source>
        <dbReference type="Pfam" id="PF00905"/>
    </source>
</evidence>
<keyword evidence="2" id="KW-0645">Protease</keyword>
<gene>
    <name evidence="7" type="ORF">FM071_01355</name>
</gene>
<comment type="subcellular location">
    <subcellularLocation>
        <location evidence="1">Membrane</location>
    </subcellularLocation>
</comment>
<keyword evidence="2" id="KW-0121">Carboxypeptidase</keyword>
<dbReference type="Gene3D" id="3.90.1310.10">
    <property type="entry name" value="Penicillin-binding protein 2a (Domain 2)"/>
    <property type="match status" value="1"/>
</dbReference>
<dbReference type="EMBL" id="CP041406">
    <property type="protein sequence ID" value="QOP45014.1"/>
    <property type="molecule type" value="Genomic_DNA"/>
</dbReference>
<dbReference type="InterPro" id="IPR005311">
    <property type="entry name" value="PBP_dimer"/>
</dbReference>
<evidence type="ECO:0000313" key="7">
    <source>
        <dbReference type="EMBL" id="QOP45014.1"/>
    </source>
</evidence>